<organism evidence="1 2">
    <name type="scientific">Dictyobacter arantiisoli</name>
    <dbReference type="NCBI Taxonomy" id="2014874"/>
    <lineage>
        <taxon>Bacteria</taxon>
        <taxon>Bacillati</taxon>
        <taxon>Chloroflexota</taxon>
        <taxon>Ktedonobacteria</taxon>
        <taxon>Ktedonobacterales</taxon>
        <taxon>Dictyobacteraceae</taxon>
        <taxon>Dictyobacter</taxon>
    </lineage>
</organism>
<dbReference type="Proteomes" id="UP000322530">
    <property type="component" value="Unassembled WGS sequence"/>
</dbReference>
<accession>A0A5A5TBI8</accession>
<sequence length="382" mass="44177">MTSISIPRDMLSNVPHDPIALARKHIILIIDVDEMRAQNLACLLTLAGLRAIVTTTTYQAFQRFLQESFMPGLILLGKQEEMTTPLFARFFQRLTQEFQRDTPILTLSKIQLQDGNLLLADKSASSTKHRVSQTHSEILKMIWRVLPSAQIPLQVAEHSLATDKLPEMGLFPRVAKTKRSASSHFRFQLKAAKQVIPTEQWELLLTDVGLAQYCKERNWPSSADEYIIPPEYTTCLNRAVMFSQPAEPIQQVYKWAKLVDAAILQKPAFIFMLQQIPKVLGQDRTMREVLKTFTNELHEERREDLADWKRLEDESFLFVFYSNLFIYGFMGANQPSCYVWLATFERILEITKMQKRWQIRELECSGQTYTGHCVFQLTPVRS</sequence>
<dbReference type="AlphaFoldDB" id="A0A5A5TBI8"/>
<proteinExistence type="predicted"/>
<evidence type="ECO:0000313" key="1">
    <source>
        <dbReference type="EMBL" id="GCF08369.1"/>
    </source>
</evidence>
<keyword evidence="2" id="KW-1185">Reference proteome</keyword>
<dbReference type="EMBL" id="BIXY01000023">
    <property type="protein sequence ID" value="GCF08369.1"/>
    <property type="molecule type" value="Genomic_DNA"/>
</dbReference>
<evidence type="ECO:0000313" key="2">
    <source>
        <dbReference type="Proteomes" id="UP000322530"/>
    </source>
</evidence>
<dbReference type="RefSeq" id="WP_149401360.1">
    <property type="nucleotide sequence ID" value="NZ_BIXY01000023.1"/>
</dbReference>
<gene>
    <name evidence="1" type="ORF">KDI_19330</name>
</gene>
<dbReference type="OrthoDB" id="145904at2"/>
<comment type="caution">
    <text evidence="1">The sequence shown here is derived from an EMBL/GenBank/DDBJ whole genome shotgun (WGS) entry which is preliminary data.</text>
</comment>
<protein>
    <submittedName>
        <fullName evidence="1">Uncharacterized protein</fullName>
    </submittedName>
</protein>
<name>A0A5A5TBI8_9CHLR</name>
<reference evidence="1 2" key="1">
    <citation type="submission" date="2019-01" db="EMBL/GenBank/DDBJ databases">
        <title>Draft genome sequence of Dictyobacter sp. Uno17.</title>
        <authorList>
            <person name="Wang C.M."/>
            <person name="Zheng Y."/>
            <person name="Sakai Y."/>
            <person name="Abe K."/>
            <person name="Yokota A."/>
            <person name="Yabe S."/>
        </authorList>
    </citation>
    <scope>NUCLEOTIDE SEQUENCE [LARGE SCALE GENOMIC DNA]</scope>
    <source>
        <strain evidence="1 2">Uno17</strain>
    </source>
</reference>